<feature type="domain" description="Alpha-2-macroglobulin" evidence="2">
    <location>
        <begin position="5"/>
        <end position="87"/>
    </location>
</feature>
<feature type="signal peptide" evidence="1">
    <location>
        <begin position="1"/>
        <end position="21"/>
    </location>
</feature>
<evidence type="ECO:0000256" key="1">
    <source>
        <dbReference type="SAM" id="SignalP"/>
    </source>
</evidence>
<keyword evidence="1" id="KW-0732">Signal</keyword>
<dbReference type="Pfam" id="PF00207">
    <property type="entry name" value="A2M"/>
    <property type="match status" value="1"/>
</dbReference>
<dbReference type="Gene3D" id="2.60.40.10">
    <property type="entry name" value="Immunoglobulins"/>
    <property type="match status" value="1"/>
</dbReference>
<dbReference type="PANTHER" id="PTHR11412">
    <property type="entry name" value="MACROGLOBULIN / COMPLEMENT"/>
    <property type="match status" value="1"/>
</dbReference>
<gene>
    <name evidence="3" type="ORF">RIMI_LOCUS6244545</name>
</gene>
<dbReference type="SMART" id="SM01360">
    <property type="entry name" value="A2M"/>
    <property type="match status" value="1"/>
</dbReference>
<dbReference type="InterPro" id="IPR001599">
    <property type="entry name" value="Macroglobln_a2"/>
</dbReference>
<sequence length="174" mass="19152">MWTKRLLLSISLLGLISRAKFQLTEGHATLSEETGFGMTKHSANFTTFLPFFMELSLPYSFIRGETLVLKGVARNYMKKCAKVQATLENTNAFNAELKDGQQGACICTNGSATYTWEAQANIIGELSVTVSAETTQISDTCDGPNDPGQSPRKDTVVRTVTVEVLKYEPTVMIR</sequence>
<evidence type="ECO:0000259" key="2">
    <source>
        <dbReference type="SMART" id="SM01360"/>
    </source>
</evidence>
<dbReference type="PANTHER" id="PTHR11412:SF173">
    <property type="entry name" value="OVOSTATIN"/>
    <property type="match status" value="1"/>
</dbReference>
<feature type="chain" id="PRO_5047125955" description="Alpha-2-macroglobulin domain-containing protein" evidence="1">
    <location>
        <begin position="22"/>
        <end position="174"/>
    </location>
</feature>
<dbReference type="Proteomes" id="UP001176940">
    <property type="component" value="Unassembled WGS sequence"/>
</dbReference>
<evidence type="ECO:0000313" key="4">
    <source>
        <dbReference type="Proteomes" id="UP001176940"/>
    </source>
</evidence>
<dbReference type="InterPro" id="IPR014756">
    <property type="entry name" value="Ig_E-set"/>
</dbReference>
<protein>
    <recommendedName>
        <fullName evidence="2">Alpha-2-macroglobulin domain-containing protein</fullName>
    </recommendedName>
</protein>
<keyword evidence="4" id="KW-1185">Reference proteome</keyword>
<name>A0ABN9LCU8_9NEOB</name>
<proteinExistence type="predicted"/>
<dbReference type="InterPro" id="IPR013783">
    <property type="entry name" value="Ig-like_fold"/>
</dbReference>
<accession>A0ABN9LCU8</accession>
<organism evidence="3 4">
    <name type="scientific">Ranitomeya imitator</name>
    <name type="common">mimic poison frog</name>
    <dbReference type="NCBI Taxonomy" id="111125"/>
    <lineage>
        <taxon>Eukaryota</taxon>
        <taxon>Metazoa</taxon>
        <taxon>Chordata</taxon>
        <taxon>Craniata</taxon>
        <taxon>Vertebrata</taxon>
        <taxon>Euteleostomi</taxon>
        <taxon>Amphibia</taxon>
        <taxon>Batrachia</taxon>
        <taxon>Anura</taxon>
        <taxon>Neobatrachia</taxon>
        <taxon>Hyloidea</taxon>
        <taxon>Dendrobatidae</taxon>
        <taxon>Dendrobatinae</taxon>
        <taxon>Ranitomeya</taxon>
    </lineage>
</organism>
<comment type="caution">
    <text evidence="3">The sequence shown here is derived from an EMBL/GenBank/DDBJ whole genome shotgun (WGS) entry which is preliminary data.</text>
</comment>
<dbReference type="SUPFAM" id="SSF81296">
    <property type="entry name" value="E set domains"/>
    <property type="match status" value="1"/>
</dbReference>
<dbReference type="InterPro" id="IPR050473">
    <property type="entry name" value="A2M/Complement_sys"/>
</dbReference>
<reference evidence="3" key="1">
    <citation type="submission" date="2023-07" db="EMBL/GenBank/DDBJ databases">
        <authorList>
            <person name="Stuckert A."/>
        </authorList>
    </citation>
    <scope>NUCLEOTIDE SEQUENCE</scope>
</reference>
<evidence type="ECO:0000313" key="3">
    <source>
        <dbReference type="EMBL" id="CAJ0935157.1"/>
    </source>
</evidence>
<dbReference type="EMBL" id="CAUEEQ010011104">
    <property type="protein sequence ID" value="CAJ0935157.1"/>
    <property type="molecule type" value="Genomic_DNA"/>
</dbReference>